<organism evidence="1 2">
    <name type="scientific">Candidatus Limisoma faecipullorum</name>
    <dbReference type="NCBI Taxonomy" id="2840854"/>
    <lineage>
        <taxon>Bacteria</taxon>
        <taxon>Pseudomonadati</taxon>
        <taxon>Bacteroidota</taxon>
        <taxon>Bacteroidia</taxon>
        <taxon>Bacteroidales</taxon>
        <taxon>Candidatus Limisoma</taxon>
    </lineage>
</organism>
<dbReference type="EMBL" id="JADIMC010000024">
    <property type="protein sequence ID" value="MBO8475734.1"/>
    <property type="molecule type" value="Genomic_DNA"/>
</dbReference>
<evidence type="ECO:0000313" key="1">
    <source>
        <dbReference type="EMBL" id="MBO8475734.1"/>
    </source>
</evidence>
<reference evidence="1" key="2">
    <citation type="journal article" date="2021" name="PeerJ">
        <title>Extensive microbial diversity within the chicken gut microbiome revealed by metagenomics and culture.</title>
        <authorList>
            <person name="Gilroy R."/>
            <person name="Ravi A."/>
            <person name="Getino M."/>
            <person name="Pursley I."/>
            <person name="Horton D.L."/>
            <person name="Alikhan N.F."/>
            <person name="Baker D."/>
            <person name="Gharbi K."/>
            <person name="Hall N."/>
            <person name="Watson M."/>
            <person name="Adriaenssens E.M."/>
            <person name="Foster-Nyarko E."/>
            <person name="Jarju S."/>
            <person name="Secka A."/>
            <person name="Antonio M."/>
            <person name="Oren A."/>
            <person name="Chaudhuri R.R."/>
            <person name="La Ragione R."/>
            <person name="Hildebrand F."/>
            <person name="Pallen M.J."/>
        </authorList>
    </citation>
    <scope>NUCLEOTIDE SEQUENCE</scope>
    <source>
        <strain evidence="1">6919</strain>
    </source>
</reference>
<dbReference type="AlphaFoldDB" id="A0A9D9IPS4"/>
<comment type="caution">
    <text evidence="1">The sequence shown here is derived from an EMBL/GenBank/DDBJ whole genome shotgun (WGS) entry which is preliminary data.</text>
</comment>
<name>A0A9D9IPS4_9BACT</name>
<dbReference type="Proteomes" id="UP000823598">
    <property type="component" value="Unassembled WGS sequence"/>
</dbReference>
<sequence length="188" mass="21188">MEESNQNAAMLRYTQKEMLEEWKLRSGYFQTQTDCELVRDDGIDLDRLLQAEIDSRYEHLLSCGPMEMVPVMEIAGDCIASVDGNLAVTVVLPEDCVRVVELALPGWKRSVTRFLHRSDAKAVMQRNEWLCGGAENPVCVVGHRCIRAYSAVSENEFKPVKVLAVCRPVPGTYLFAPVAWDLLLGKRK</sequence>
<reference evidence="1" key="1">
    <citation type="submission" date="2020-10" db="EMBL/GenBank/DDBJ databases">
        <authorList>
            <person name="Gilroy R."/>
        </authorList>
    </citation>
    <scope>NUCLEOTIDE SEQUENCE</scope>
    <source>
        <strain evidence="1">6919</strain>
    </source>
</reference>
<evidence type="ECO:0000313" key="2">
    <source>
        <dbReference type="Proteomes" id="UP000823598"/>
    </source>
</evidence>
<gene>
    <name evidence="1" type="ORF">IAB88_01920</name>
</gene>
<proteinExistence type="predicted"/>
<accession>A0A9D9IPS4</accession>
<protein>
    <submittedName>
        <fullName evidence="1">Uncharacterized protein</fullName>
    </submittedName>
</protein>